<feature type="compositionally biased region" description="Polar residues" evidence="5">
    <location>
        <begin position="404"/>
        <end position="415"/>
    </location>
</feature>
<feature type="transmembrane region" description="Helical" evidence="6">
    <location>
        <begin position="213"/>
        <end position="231"/>
    </location>
</feature>
<feature type="transmembrane region" description="Helical" evidence="6">
    <location>
        <begin position="774"/>
        <end position="796"/>
    </location>
</feature>
<feature type="transmembrane region" description="Helical" evidence="6">
    <location>
        <begin position="153"/>
        <end position="178"/>
    </location>
</feature>
<dbReference type="PANTHER" id="PTHR47804:SF1">
    <property type="entry name" value="DUF2421 DOMAIN-CONTAINING PROTEIN"/>
    <property type="match status" value="1"/>
</dbReference>
<feature type="region of interest" description="Disordered" evidence="5">
    <location>
        <begin position="46"/>
        <end position="73"/>
    </location>
</feature>
<dbReference type="PANTHER" id="PTHR47804">
    <property type="entry name" value="60S RIBOSOMAL PROTEIN L19"/>
    <property type="match status" value="1"/>
</dbReference>
<protein>
    <recommendedName>
        <fullName evidence="7">Integral membrane bound transporter domain-containing protein</fullName>
    </recommendedName>
</protein>
<evidence type="ECO:0000313" key="9">
    <source>
        <dbReference type="Proteomes" id="UP000799772"/>
    </source>
</evidence>
<name>A0A9P4IGT9_9PEZI</name>
<dbReference type="EMBL" id="ML978123">
    <property type="protein sequence ID" value="KAF2101451.1"/>
    <property type="molecule type" value="Genomic_DNA"/>
</dbReference>
<feature type="region of interest" description="Disordered" evidence="5">
    <location>
        <begin position="373"/>
        <end position="436"/>
    </location>
</feature>
<feature type="transmembrane region" description="Helical" evidence="6">
    <location>
        <begin position="737"/>
        <end position="754"/>
    </location>
</feature>
<evidence type="ECO:0000259" key="7">
    <source>
        <dbReference type="Pfam" id="PF13515"/>
    </source>
</evidence>
<keyword evidence="2 6" id="KW-0812">Transmembrane</keyword>
<dbReference type="OrthoDB" id="68611at2759"/>
<accession>A0A9P4IGT9</accession>
<feature type="transmembrane region" description="Helical" evidence="6">
    <location>
        <begin position="632"/>
        <end position="651"/>
    </location>
</feature>
<evidence type="ECO:0000256" key="1">
    <source>
        <dbReference type="ARBA" id="ARBA00004141"/>
    </source>
</evidence>
<feature type="transmembrane region" description="Helical" evidence="6">
    <location>
        <begin position="687"/>
        <end position="704"/>
    </location>
</feature>
<gene>
    <name evidence="8" type="ORF">NA57DRAFT_64244</name>
</gene>
<keyword evidence="9" id="KW-1185">Reference proteome</keyword>
<dbReference type="GO" id="GO:0016020">
    <property type="term" value="C:membrane"/>
    <property type="evidence" value="ECO:0007669"/>
    <property type="project" value="UniProtKB-SubCell"/>
</dbReference>
<dbReference type="Proteomes" id="UP000799772">
    <property type="component" value="Unassembled WGS sequence"/>
</dbReference>
<feature type="transmembrane region" description="Helical" evidence="6">
    <location>
        <begin position="107"/>
        <end position="125"/>
    </location>
</feature>
<reference evidence="8" key="1">
    <citation type="journal article" date="2020" name="Stud. Mycol.">
        <title>101 Dothideomycetes genomes: a test case for predicting lifestyles and emergence of pathogens.</title>
        <authorList>
            <person name="Haridas S."/>
            <person name="Albert R."/>
            <person name="Binder M."/>
            <person name="Bloem J."/>
            <person name="Labutti K."/>
            <person name="Salamov A."/>
            <person name="Andreopoulos B."/>
            <person name="Baker S."/>
            <person name="Barry K."/>
            <person name="Bills G."/>
            <person name="Bluhm B."/>
            <person name="Cannon C."/>
            <person name="Castanera R."/>
            <person name="Culley D."/>
            <person name="Daum C."/>
            <person name="Ezra D."/>
            <person name="Gonzalez J."/>
            <person name="Henrissat B."/>
            <person name="Kuo A."/>
            <person name="Liang C."/>
            <person name="Lipzen A."/>
            <person name="Lutzoni F."/>
            <person name="Magnuson J."/>
            <person name="Mondo S."/>
            <person name="Nolan M."/>
            <person name="Ohm R."/>
            <person name="Pangilinan J."/>
            <person name="Park H.-J."/>
            <person name="Ramirez L."/>
            <person name="Alfaro M."/>
            <person name="Sun H."/>
            <person name="Tritt A."/>
            <person name="Yoshinaga Y."/>
            <person name="Zwiers L.-H."/>
            <person name="Turgeon B."/>
            <person name="Goodwin S."/>
            <person name="Spatafora J."/>
            <person name="Crous P."/>
            <person name="Grigoriev I."/>
        </authorList>
    </citation>
    <scope>NUCLEOTIDE SEQUENCE</scope>
    <source>
        <strain evidence="8">CBS 133067</strain>
    </source>
</reference>
<evidence type="ECO:0000256" key="4">
    <source>
        <dbReference type="ARBA" id="ARBA00023136"/>
    </source>
</evidence>
<evidence type="ECO:0000256" key="3">
    <source>
        <dbReference type="ARBA" id="ARBA00022989"/>
    </source>
</evidence>
<feature type="transmembrane region" description="Helical" evidence="6">
    <location>
        <begin position="710"/>
        <end position="730"/>
    </location>
</feature>
<comment type="subcellular location">
    <subcellularLocation>
        <location evidence="1">Membrane</location>
        <topology evidence="1">Multi-pass membrane protein</topology>
    </subcellularLocation>
</comment>
<evidence type="ECO:0000256" key="6">
    <source>
        <dbReference type="SAM" id="Phobius"/>
    </source>
</evidence>
<evidence type="ECO:0000256" key="2">
    <source>
        <dbReference type="ARBA" id="ARBA00022692"/>
    </source>
</evidence>
<evidence type="ECO:0000256" key="5">
    <source>
        <dbReference type="SAM" id="MobiDB-lite"/>
    </source>
</evidence>
<dbReference type="AlphaFoldDB" id="A0A9P4IGT9"/>
<organism evidence="8 9">
    <name type="scientific">Rhizodiscina lignyota</name>
    <dbReference type="NCBI Taxonomy" id="1504668"/>
    <lineage>
        <taxon>Eukaryota</taxon>
        <taxon>Fungi</taxon>
        <taxon>Dikarya</taxon>
        <taxon>Ascomycota</taxon>
        <taxon>Pezizomycotina</taxon>
        <taxon>Dothideomycetes</taxon>
        <taxon>Pleosporomycetidae</taxon>
        <taxon>Aulographales</taxon>
        <taxon>Rhizodiscinaceae</taxon>
        <taxon>Rhizodiscina</taxon>
    </lineage>
</organism>
<feature type="transmembrane region" description="Helical" evidence="6">
    <location>
        <begin position="663"/>
        <end position="680"/>
    </location>
</feature>
<sequence>MSANGSSADASQSSANRRFLWRPKVRNTTLVLPRTGERVHRVFTLRDSPLDDDGPSDDRTPLLGGSAPTRRAEGRVSKLQKQLYAKSKEAYAFWTSKTGVGILKCSLAYLLGSLATFVPFIANTLGRNDTKHMVATVTVYFHPARSAGSMENALCLAICAFIYAAFVSFSSMAVSAFFGHHYLIPVGHAIVLIVFCGGGLGLIAWTKQRLGNPLVNVACSLASLSIISILTKEGAVQESKFSYEKILQILKMVLIGIVMTTFVSFVIKPISARHDFREDLVKTTDLLADFLSMISRSFLSGSDEELKSPAYEAASQKYTSAFNSLTKNLGESKWEHYLFGTEKEYRANVKVTKCVETISQDLRGLRSAASTQFSLMEKSSRPSTPPRMNGATADTAPFSPGLLTPNSFDPPSMLSSIYEEPEEEENEQTTSLERRGSALSLDAASTSADIFSLFISNLGPPMKSLAYTLKEVLGELPFDSARHVNVNSHFRGSLVDANALYTNARKDGLSQLYRNRSVTKWRSEKAADFEDVAASCGYFSSSLQDLAEHTIHYLDVLEEMKGLEDRSLKKRSWNWLKFWRMFRPASSDGPQDEGIIHRHATPEEGDQPPKERSIRLRMWQAFRFIRREDIRFAIKVGIGAVLFGMFAFIPSTRPIYNHWRAEWGLLSYMLVCSMTVGASNTTGFERTWGTCAGALCGVVAWVIADDNPWALGFIGWLMAVFAYYIILGLGKGPMGRFILLTYNLSVLYSYSLTVRDQEDDDDEGGIDPAIWEIVLHRVVAVTVGTMWGMIVTRLIWPISARKKFQNGLSVLWLRMGLIWKRDPLSILMEGEPGSSYMDIRESIELQRFLSKLDGLRDSAAYEFDLRGPFPKETFGRILKATGRILDAFYAMNVVIVKDLKATPGEAEILKYTRNERMQLSSRISHLFSVLASSMKLEYPLNDALPNIEHTRDRLLAKLFQFRTHMTGQPNAPTDEDYELFYAYSLVTGQLAQDIGDIGRDIEQLYGVLNEDSLKLQ</sequence>
<feature type="transmembrane region" description="Helical" evidence="6">
    <location>
        <begin position="184"/>
        <end position="206"/>
    </location>
</feature>
<dbReference type="InterPro" id="IPR049453">
    <property type="entry name" value="Memb_transporter_dom"/>
</dbReference>
<feature type="domain" description="Integral membrane bound transporter" evidence="7">
    <location>
        <begin position="655"/>
        <end position="791"/>
    </location>
</feature>
<keyword evidence="3 6" id="KW-1133">Transmembrane helix</keyword>
<proteinExistence type="predicted"/>
<feature type="transmembrane region" description="Helical" evidence="6">
    <location>
        <begin position="246"/>
        <end position="267"/>
    </location>
</feature>
<comment type="caution">
    <text evidence="8">The sequence shown here is derived from an EMBL/GenBank/DDBJ whole genome shotgun (WGS) entry which is preliminary data.</text>
</comment>
<dbReference type="InterPro" id="IPR052430">
    <property type="entry name" value="IVT-Associated"/>
</dbReference>
<keyword evidence="4 6" id="KW-0472">Membrane</keyword>
<evidence type="ECO:0000313" key="8">
    <source>
        <dbReference type="EMBL" id="KAF2101451.1"/>
    </source>
</evidence>
<dbReference type="Pfam" id="PF13515">
    <property type="entry name" value="FUSC_2"/>
    <property type="match status" value="1"/>
</dbReference>